<dbReference type="InterPro" id="IPR015881">
    <property type="entry name" value="ARHD_Rieske_2Fe_2S"/>
</dbReference>
<dbReference type="Pfam" id="PF00848">
    <property type="entry name" value="Ring_hydroxyl_A"/>
    <property type="match status" value="1"/>
</dbReference>
<evidence type="ECO:0000256" key="10">
    <source>
        <dbReference type="ARBA" id="ARBA00023002"/>
    </source>
</evidence>
<dbReference type="InterPro" id="IPR016169">
    <property type="entry name" value="FAD-bd_PCMH_sub2"/>
</dbReference>
<dbReference type="Pfam" id="PF08031">
    <property type="entry name" value="BBE"/>
    <property type="match status" value="1"/>
</dbReference>
<comment type="similarity">
    <text evidence="4">Belongs to the oxygen-dependent FAD-linked oxidoreductase family.</text>
</comment>
<evidence type="ECO:0000256" key="11">
    <source>
        <dbReference type="ARBA" id="ARBA00023004"/>
    </source>
</evidence>
<dbReference type="Pfam" id="PF00355">
    <property type="entry name" value="Rieske"/>
    <property type="match status" value="1"/>
</dbReference>
<dbReference type="GO" id="GO:0051537">
    <property type="term" value="F:2 iron, 2 sulfur cluster binding"/>
    <property type="evidence" value="ECO:0007669"/>
    <property type="project" value="UniProtKB-KW"/>
</dbReference>
<evidence type="ECO:0000256" key="1">
    <source>
        <dbReference type="ARBA" id="ARBA00001962"/>
    </source>
</evidence>
<dbReference type="PROSITE" id="PS00570">
    <property type="entry name" value="RING_HYDROXYL_ALPHA"/>
    <property type="match status" value="1"/>
</dbReference>
<reference evidence="17" key="2">
    <citation type="submission" date="2020-08" db="EMBL/GenBank/DDBJ databases">
        <title>Draft Genome Sequence of Cumin Blight Pathogen Alternaria burnsii.</title>
        <authorList>
            <person name="Feng Z."/>
        </authorList>
    </citation>
    <scope>NUCLEOTIDE SEQUENCE</scope>
    <source>
        <strain evidence="17">CBS107.38</strain>
    </source>
</reference>
<dbReference type="PANTHER" id="PTHR43756">
    <property type="entry name" value="CHOLINE MONOOXYGENASE, CHLOROPLASTIC"/>
    <property type="match status" value="1"/>
</dbReference>
<dbReference type="GO" id="GO:0019285">
    <property type="term" value="P:glycine betaine biosynthetic process from choline"/>
    <property type="evidence" value="ECO:0007669"/>
    <property type="project" value="UniProtKB-UniPathway"/>
</dbReference>
<feature type="domain" description="Rieske" evidence="15">
    <location>
        <begin position="50"/>
        <end position="148"/>
    </location>
</feature>
<evidence type="ECO:0000256" key="2">
    <source>
        <dbReference type="ARBA" id="ARBA00002149"/>
    </source>
</evidence>
<keyword evidence="9" id="KW-0479">Metal-binding</keyword>
<comment type="pathway">
    <text evidence="3">Amine and polyamine biosynthesis; betaine biosynthesis via choline pathway; betaine aldehyde from choline (monooxygenase route): step 1/1.</text>
</comment>
<dbReference type="PANTHER" id="PTHR43756:SF5">
    <property type="entry name" value="CHOLINE MONOOXYGENASE, CHLOROPLASTIC"/>
    <property type="match status" value="1"/>
</dbReference>
<evidence type="ECO:0000256" key="14">
    <source>
        <dbReference type="ARBA" id="ARBA00049097"/>
    </source>
</evidence>
<dbReference type="InterPro" id="IPR017941">
    <property type="entry name" value="Rieske_2Fe-2S"/>
</dbReference>
<dbReference type="AlphaFoldDB" id="A0A8H7EEC9"/>
<evidence type="ECO:0000256" key="6">
    <source>
        <dbReference type="ARBA" id="ARBA00012763"/>
    </source>
</evidence>
<dbReference type="Pfam" id="PF01565">
    <property type="entry name" value="FAD_binding_4"/>
    <property type="match status" value="1"/>
</dbReference>
<reference evidence="17" key="1">
    <citation type="submission" date="2020-01" db="EMBL/GenBank/DDBJ databases">
        <authorList>
            <person name="Feng Z.H.Z."/>
        </authorList>
    </citation>
    <scope>NUCLEOTIDE SEQUENCE</scope>
    <source>
        <strain evidence="17">CBS107.38</strain>
    </source>
</reference>
<dbReference type="EC" id="1.14.15.7" evidence="6"/>
<dbReference type="UniPathway" id="UPA00529">
    <property type="reaction ID" value="UER00430"/>
</dbReference>
<evidence type="ECO:0000259" key="15">
    <source>
        <dbReference type="PROSITE" id="PS51296"/>
    </source>
</evidence>
<dbReference type="InterPro" id="IPR006093">
    <property type="entry name" value="Oxy_OxRdtase_FAD_BS"/>
</dbReference>
<dbReference type="CDD" id="cd03469">
    <property type="entry name" value="Rieske_RO_Alpha_N"/>
    <property type="match status" value="1"/>
</dbReference>
<dbReference type="CDD" id="cd00680">
    <property type="entry name" value="RHO_alpha_C"/>
    <property type="match status" value="1"/>
</dbReference>
<name>A0A8H7EEC9_9PLEO</name>
<comment type="caution">
    <text evidence="17">The sequence shown here is derived from an EMBL/GenBank/DDBJ whole genome shotgun (WGS) entry which is preliminary data.</text>
</comment>
<dbReference type="GO" id="GO:0071949">
    <property type="term" value="F:FAD binding"/>
    <property type="evidence" value="ECO:0007669"/>
    <property type="project" value="InterPro"/>
</dbReference>
<comment type="similarity">
    <text evidence="5">Belongs to the choline monooxygenase family.</text>
</comment>
<dbReference type="SUPFAM" id="SSF55961">
    <property type="entry name" value="Bet v1-like"/>
    <property type="match status" value="1"/>
</dbReference>
<dbReference type="Gene3D" id="3.90.380.10">
    <property type="entry name" value="Naphthalene 1,2-dioxygenase Alpha Subunit, Chain A, domain 1"/>
    <property type="match status" value="2"/>
</dbReference>
<protein>
    <recommendedName>
        <fullName evidence="7">Choline monooxygenase, chloroplastic</fullName>
        <ecNumber evidence="6">1.14.15.7</ecNumber>
    </recommendedName>
</protein>
<dbReference type="Gene3D" id="3.40.462.20">
    <property type="match status" value="1"/>
</dbReference>
<dbReference type="InterPro" id="IPR012951">
    <property type="entry name" value="BBE"/>
</dbReference>
<sequence>MSQYLWKLLGYKDAENETRPTNTSRSLPSSWYTSDAIYQLERRAIFSKRWILITHKHRIPSAGDYVQFEEAGFRFFLCRDRDGDINGFHNVCRHRAFPVVTEPAGRVKILSCKYHGWSYGLKGNLAKAPGYEEMEGFDKTQNGLFPMSVHIDQKGFIWVNMDVAREVAWEDDFEGVDTQPRMDNFNFDDYRFDHTWEMGGDYNWKALADNYNECYHCPTAHPDVAGITDLKLYAVSTQGGHIQHFTNAENIAMDEGQRVRSTYYFPNACMTVTPFFFYMMRCVPTSATHCSMEYEVYRHKDASDAEFEAIDSMYKRVLNEDKWLCLNTQKNYAAGVYVSGEMHARMEKGPLFVQKTVRNLVRQHHERERQLGREIWPARQVLPDSATRVHEDEAFLCDLKCQTDKLECGSLIRTVPVASSCWPDANGTFASPSPRSCQEVNDKWSNGTWHSQLPESIDYQLYANNSCLPDESGSWTQKQGCKIGALPQYIVNSTEEADVAAAMKWAADRNIRIVVKGTGHDLNGRSSGAFSLSIWTRYFRNLTRDTAWRAANSSSPAEDVFIVGSGQQWGNVLKFATSQGRVVTTGQDPSVGLGGYIQGGGHGPLAPTYGLASAQVRQMTVVTTTGHVLVANEVQNRDLFWALRGGGAGQYGVVTEYVIKHHPAPSNVVMASVQIMPQGSSNASMDASWSAAASWLSALPDLMDAGLSGAATVAVGSTAPKFFPNLDVSNGPFTGIGLNQVFWAFNTTPAAVQALVQPVLSKILASNTNNTSANISLVSTSMTASHFANYTAFFSAISGDNVAGGESLTSSRLLGRPELTHTPHEQVVSYLKTAMASQNTTDPGNYATIGLSGGPGVHSTPSAHWGALHPGWRRAYLHFIATGATVDSKAAGSAKKALQIGADWHAKVKEPMWEKWAPGSGAYMNEANPFMPTFQQAFYGSNYEALREVKRKYDPSESLYVLSGVGTERWEYDLDSGKLCGF</sequence>
<dbReference type="InterPro" id="IPR016166">
    <property type="entry name" value="FAD-bd_PCMH"/>
</dbReference>
<evidence type="ECO:0000259" key="16">
    <source>
        <dbReference type="PROSITE" id="PS51387"/>
    </source>
</evidence>
<dbReference type="InterPro" id="IPR006094">
    <property type="entry name" value="Oxid_FAD_bind_N"/>
</dbReference>
<keyword evidence="10" id="KW-0560">Oxidoreductase</keyword>
<evidence type="ECO:0000313" key="17">
    <source>
        <dbReference type="EMBL" id="KAF7676701.1"/>
    </source>
</evidence>
<dbReference type="GO" id="GO:0005506">
    <property type="term" value="F:iron ion binding"/>
    <property type="evidence" value="ECO:0007669"/>
    <property type="project" value="InterPro"/>
</dbReference>
<evidence type="ECO:0000256" key="5">
    <source>
        <dbReference type="ARBA" id="ARBA00010848"/>
    </source>
</evidence>
<keyword evidence="8" id="KW-0001">2Fe-2S</keyword>
<organism evidence="17 18">
    <name type="scientific">Alternaria burnsii</name>
    <dbReference type="NCBI Taxonomy" id="1187904"/>
    <lineage>
        <taxon>Eukaryota</taxon>
        <taxon>Fungi</taxon>
        <taxon>Dikarya</taxon>
        <taxon>Ascomycota</taxon>
        <taxon>Pezizomycotina</taxon>
        <taxon>Dothideomycetes</taxon>
        <taxon>Pleosporomycetidae</taxon>
        <taxon>Pleosporales</taxon>
        <taxon>Pleosporineae</taxon>
        <taxon>Pleosporaceae</taxon>
        <taxon>Alternaria</taxon>
        <taxon>Alternaria sect. Alternaria</taxon>
    </lineage>
</organism>
<dbReference type="SUPFAM" id="SSF56176">
    <property type="entry name" value="FAD-binding/transporter-associated domain-like"/>
    <property type="match status" value="1"/>
</dbReference>
<dbReference type="Gene3D" id="2.102.10.10">
    <property type="entry name" value="Rieske [2Fe-2S] iron-sulphur domain"/>
    <property type="match status" value="1"/>
</dbReference>
<keyword evidence="18" id="KW-1185">Reference proteome</keyword>
<dbReference type="InterPro" id="IPR036922">
    <property type="entry name" value="Rieske_2Fe-2S_sf"/>
</dbReference>
<comment type="cofactor">
    <cofactor evidence="1">
        <name>Fe cation</name>
        <dbReference type="ChEBI" id="CHEBI:24875"/>
    </cofactor>
</comment>
<dbReference type="Gene3D" id="3.30.465.10">
    <property type="match status" value="1"/>
</dbReference>
<dbReference type="PRINTS" id="PR00090">
    <property type="entry name" value="RNGDIOXGNASE"/>
</dbReference>
<evidence type="ECO:0000313" key="18">
    <source>
        <dbReference type="Proteomes" id="UP000596902"/>
    </source>
</evidence>
<dbReference type="SUPFAM" id="SSF50022">
    <property type="entry name" value="ISP domain"/>
    <property type="match status" value="1"/>
</dbReference>
<dbReference type="GeneID" id="62203138"/>
<dbReference type="InterPro" id="IPR015879">
    <property type="entry name" value="Ring_hydroxy_dOase_asu_C_dom"/>
</dbReference>
<dbReference type="PROSITE" id="PS51296">
    <property type="entry name" value="RIESKE"/>
    <property type="match status" value="1"/>
</dbReference>
<feature type="domain" description="FAD-binding PCMH-type" evidence="16">
    <location>
        <begin position="483"/>
        <end position="664"/>
    </location>
</feature>
<dbReference type="EMBL" id="JAAABM010000006">
    <property type="protein sequence ID" value="KAF7676701.1"/>
    <property type="molecule type" value="Genomic_DNA"/>
</dbReference>
<keyword evidence="13" id="KW-0520">NAD</keyword>
<evidence type="ECO:0000256" key="13">
    <source>
        <dbReference type="ARBA" id="ARBA00023027"/>
    </source>
</evidence>
<comment type="function">
    <text evidence="2">Catalyzes the first step of the osmoprotectant glycine betaine synthesis.</text>
</comment>
<dbReference type="InterPro" id="IPR001663">
    <property type="entry name" value="Rng_hydr_dOase-A"/>
</dbReference>
<dbReference type="PROSITE" id="PS00862">
    <property type="entry name" value="OX2_COVAL_FAD"/>
    <property type="match status" value="1"/>
</dbReference>
<dbReference type="RefSeq" id="XP_038786910.1">
    <property type="nucleotide sequence ID" value="XM_038929960.1"/>
</dbReference>
<proteinExistence type="inferred from homology"/>
<evidence type="ECO:0000256" key="8">
    <source>
        <dbReference type="ARBA" id="ARBA00022714"/>
    </source>
</evidence>
<dbReference type="InterPro" id="IPR036318">
    <property type="entry name" value="FAD-bd_PCMH-like_sf"/>
</dbReference>
<evidence type="ECO:0000256" key="9">
    <source>
        <dbReference type="ARBA" id="ARBA00022723"/>
    </source>
</evidence>
<gene>
    <name evidence="17" type="ORF">GT037_004913</name>
</gene>
<dbReference type="PROSITE" id="PS51387">
    <property type="entry name" value="FAD_PCMH"/>
    <property type="match status" value="1"/>
</dbReference>
<dbReference type="Proteomes" id="UP000596902">
    <property type="component" value="Unassembled WGS sequence"/>
</dbReference>
<evidence type="ECO:0000256" key="3">
    <source>
        <dbReference type="ARBA" id="ARBA00004866"/>
    </source>
</evidence>
<keyword evidence="11" id="KW-0408">Iron</keyword>
<evidence type="ECO:0000256" key="7">
    <source>
        <dbReference type="ARBA" id="ARBA00014931"/>
    </source>
</evidence>
<accession>A0A8H7EEC9</accession>
<evidence type="ECO:0000256" key="12">
    <source>
        <dbReference type="ARBA" id="ARBA00023014"/>
    </source>
</evidence>
<comment type="catalytic activity">
    <reaction evidence="14">
        <text>choline + 2 reduced [2Fe-2S]-[ferredoxin] + O2 + 2 H(+) = betaine aldehyde hydrate + 2 oxidized [2Fe-2S]-[ferredoxin] + H2O</text>
        <dbReference type="Rhea" id="RHEA:17769"/>
        <dbReference type="Rhea" id="RHEA-COMP:10000"/>
        <dbReference type="Rhea" id="RHEA-COMP:10001"/>
        <dbReference type="ChEBI" id="CHEBI:15354"/>
        <dbReference type="ChEBI" id="CHEBI:15377"/>
        <dbReference type="ChEBI" id="CHEBI:15378"/>
        <dbReference type="ChEBI" id="CHEBI:15379"/>
        <dbReference type="ChEBI" id="CHEBI:15870"/>
        <dbReference type="ChEBI" id="CHEBI:33737"/>
        <dbReference type="ChEBI" id="CHEBI:33738"/>
        <dbReference type="EC" id="1.14.15.7"/>
    </reaction>
</comment>
<evidence type="ECO:0000256" key="4">
    <source>
        <dbReference type="ARBA" id="ARBA00005466"/>
    </source>
</evidence>
<keyword evidence="12" id="KW-0411">Iron-sulfur</keyword>
<dbReference type="GO" id="GO:0019133">
    <property type="term" value="F:choline monooxygenase activity"/>
    <property type="evidence" value="ECO:0007669"/>
    <property type="project" value="UniProtKB-EC"/>
</dbReference>